<evidence type="ECO:0000313" key="2">
    <source>
        <dbReference type="Proteomes" id="UP000717996"/>
    </source>
</evidence>
<dbReference type="OrthoDB" id="2277247at2759"/>
<comment type="caution">
    <text evidence="1">The sequence shown here is derived from an EMBL/GenBank/DDBJ whole genome shotgun (WGS) entry which is preliminary data.</text>
</comment>
<evidence type="ECO:0000313" key="1">
    <source>
        <dbReference type="EMBL" id="KAG1535116.1"/>
    </source>
</evidence>
<reference evidence="1" key="1">
    <citation type="journal article" date="2020" name="Microb. Genom.">
        <title>Genetic diversity of clinical and environmental Mucorales isolates obtained from an investigation of mucormycosis cases among solid organ transplant recipients.</title>
        <authorList>
            <person name="Nguyen M.H."/>
            <person name="Kaul D."/>
            <person name="Muto C."/>
            <person name="Cheng S.J."/>
            <person name="Richter R.A."/>
            <person name="Bruno V.M."/>
            <person name="Liu G."/>
            <person name="Beyhan S."/>
            <person name="Sundermann A.J."/>
            <person name="Mounaud S."/>
            <person name="Pasculle A.W."/>
            <person name="Nierman W.C."/>
            <person name="Driscoll E."/>
            <person name="Cumbie R."/>
            <person name="Clancy C.J."/>
            <person name="Dupont C.L."/>
        </authorList>
    </citation>
    <scope>NUCLEOTIDE SEQUENCE</scope>
    <source>
        <strain evidence="1">GL16</strain>
    </source>
</reference>
<dbReference type="AlphaFoldDB" id="A0A9P6XYF4"/>
<protein>
    <submittedName>
        <fullName evidence="1">Uncharacterized protein</fullName>
    </submittedName>
</protein>
<dbReference type="EMBL" id="JAANIT010002945">
    <property type="protein sequence ID" value="KAG1535116.1"/>
    <property type="molecule type" value="Genomic_DNA"/>
</dbReference>
<dbReference type="Proteomes" id="UP000717996">
    <property type="component" value="Unassembled WGS sequence"/>
</dbReference>
<proteinExistence type="predicted"/>
<sequence>MTTQEQSRCTRWRIGWLLGGEPKPCPRYPSYMLTRSHVANCLGMHQQLCLPITIPDPLSFLFNKPFTRSFVSPRWTDSWRFRWPAICSILLEVDQLQHDYLPQSTTFLGERFLGWLSSYP</sequence>
<accession>A0A9P6XYF4</accession>
<gene>
    <name evidence="1" type="ORF">G6F51_011715</name>
</gene>
<name>A0A9P6XYF4_RHIOR</name>
<organism evidence="1 2">
    <name type="scientific">Rhizopus oryzae</name>
    <name type="common">Mucormycosis agent</name>
    <name type="synonym">Rhizopus arrhizus var. delemar</name>
    <dbReference type="NCBI Taxonomy" id="64495"/>
    <lineage>
        <taxon>Eukaryota</taxon>
        <taxon>Fungi</taxon>
        <taxon>Fungi incertae sedis</taxon>
        <taxon>Mucoromycota</taxon>
        <taxon>Mucoromycotina</taxon>
        <taxon>Mucoromycetes</taxon>
        <taxon>Mucorales</taxon>
        <taxon>Mucorineae</taxon>
        <taxon>Rhizopodaceae</taxon>
        <taxon>Rhizopus</taxon>
    </lineage>
</organism>